<evidence type="ECO:0000256" key="5">
    <source>
        <dbReference type="ARBA" id="ARBA00014619"/>
    </source>
</evidence>
<dbReference type="SMART" id="SM00146">
    <property type="entry name" value="PI3Kc"/>
    <property type="match status" value="1"/>
</dbReference>
<dbReference type="InterPro" id="IPR014009">
    <property type="entry name" value="PIK_FAT"/>
</dbReference>
<keyword evidence="12 16" id="KW-0539">Nucleus</keyword>
<dbReference type="GO" id="GO:0035556">
    <property type="term" value="P:intracellular signal transduction"/>
    <property type="evidence" value="ECO:0007669"/>
    <property type="project" value="UniProtKB-ARBA"/>
</dbReference>
<dbReference type="GO" id="GO:0005634">
    <property type="term" value="C:nucleus"/>
    <property type="evidence" value="ECO:0007669"/>
    <property type="project" value="UniProtKB-SubCell"/>
</dbReference>
<feature type="region of interest" description="Disordered" evidence="17">
    <location>
        <begin position="2979"/>
        <end position="3000"/>
    </location>
</feature>
<feature type="region of interest" description="Disordered" evidence="17">
    <location>
        <begin position="262"/>
        <end position="302"/>
    </location>
</feature>
<dbReference type="GO" id="GO:0106310">
    <property type="term" value="F:protein serine kinase activity"/>
    <property type="evidence" value="ECO:0007669"/>
    <property type="project" value="RHEA"/>
</dbReference>
<keyword evidence="16" id="KW-0779">Telomere</keyword>
<dbReference type="Gene3D" id="1.10.1070.11">
    <property type="entry name" value="Phosphatidylinositol 3-/4-kinase, catalytic domain"/>
    <property type="match status" value="1"/>
</dbReference>
<dbReference type="Proteomes" id="UP000027073">
    <property type="component" value="Unassembled WGS sequence"/>
</dbReference>
<dbReference type="InterPro" id="IPR011009">
    <property type="entry name" value="Kinase-like_dom_sf"/>
</dbReference>
<comment type="catalytic activity">
    <reaction evidence="15">
        <text>L-seryl-[protein] + ATP = O-phospho-L-seryl-[protein] + ADP + H(+)</text>
        <dbReference type="Rhea" id="RHEA:17989"/>
        <dbReference type="Rhea" id="RHEA-COMP:9863"/>
        <dbReference type="Rhea" id="RHEA-COMP:11604"/>
        <dbReference type="ChEBI" id="CHEBI:15378"/>
        <dbReference type="ChEBI" id="CHEBI:29999"/>
        <dbReference type="ChEBI" id="CHEBI:30616"/>
        <dbReference type="ChEBI" id="CHEBI:83421"/>
        <dbReference type="ChEBI" id="CHEBI:456216"/>
        <dbReference type="EC" id="2.7.11.1"/>
    </reaction>
</comment>
<dbReference type="PROSITE" id="PS00916">
    <property type="entry name" value="PI3_4_KINASE_2"/>
    <property type="match status" value="1"/>
</dbReference>
<evidence type="ECO:0000256" key="9">
    <source>
        <dbReference type="ARBA" id="ARBA00022763"/>
    </source>
</evidence>
<dbReference type="GO" id="GO:0005524">
    <property type="term" value="F:ATP binding"/>
    <property type="evidence" value="ECO:0007669"/>
    <property type="project" value="UniProtKB-KW"/>
</dbReference>
<evidence type="ECO:0000256" key="4">
    <source>
        <dbReference type="ARBA" id="ARBA00012513"/>
    </source>
</evidence>
<feature type="compositionally biased region" description="Acidic residues" evidence="17">
    <location>
        <begin position="191"/>
        <end position="200"/>
    </location>
</feature>
<dbReference type="InterPro" id="IPR016024">
    <property type="entry name" value="ARM-type_fold"/>
</dbReference>
<gene>
    <name evidence="21" type="ORF">PLEOSDRAFT_1105591</name>
</gene>
<dbReference type="PROSITE" id="PS51189">
    <property type="entry name" value="FAT"/>
    <property type="match status" value="1"/>
</dbReference>
<dbReference type="SUPFAM" id="SSF48371">
    <property type="entry name" value="ARM repeat"/>
    <property type="match status" value="1"/>
</dbReference>
<dbReference type="Gene3D" id="3.30.1010.10">
    <property type="entry name" value="Phosphatidylinositol 3-kinase Catalytic Subunit, Chain A, domain 4"/>
    <property type="match status" value="1"/>
</dbReference>
<keyword evidence="16" id="KW-0156">Chromatin regulator</keyword>
<dbReference type="OrthoDB" id="381190at2759"/>
<feature type="domain" description="FATC" evidence="20">
    <location>
        <begin position="3030"/>
        <end position="3062"/>
    </location>
</feature>
<dbReference type="GO" id="GO:0000781">
    <property type="term" value="C:chromosome, telomeric region"/>
    <property type="evidence" value="ECO:0007669"/>
    <property type="project" value="UniProtKB-SubCell"/>
</dbReference>
<feature type="region of interest" description="Disordered" evidence="17">
    <location>
        <begin position="191"/>
        <end position="245"/>
    </location>
</feature>
<evidence type="ECO:0000256" key="1">
    <source>
        <dbReference type="ARBA" id="ARBA00004123"/>
    </source>
</evidence>
<keyword evidence="7 16" id="KW-0808">Transferase</keyword>
<evidence type="ECO:0000256" key="8">
    <source>
        <dbReference type="ARBA" id="ARBA00022741"/>
    </source>
</evidence>
<evidence type="ECO:0000259" key="18">
    <source>
        <dbReference type="PROSITE" id="PS50290"/>
    </source>
</evidence>
<sequence>MSGLREVLEGLSSAKIKDRQESFSTLRRVFSDDTLVATFHITSKGETDTRAWLAVFQAVFAAVKLEKILYKKKEHTSTVATVTRRLEEAAAFFRWLVERSVTVLNKRATFAILDHIRDYIEDHGALFTPLSADYVKALRCLLEYRPHLDHVEAGKWTEWVALAFNVVLGEDLSRGLTLVPAGESIVDEAMSVDDPDDEDELPMHGLSPLKKRKRGQSAGPSQQGSAMKKTPKASSQHAHRGSQVSTEQIEFMAILPILLGSQNVLPPPPKKPAPKKSTSAKSTSKDQSGDTNPIAPLETPFSPFSAEPEAILQRLRRFLKLYPTDGSLHNDYLIVLSITLDRLALNRRKEVMEFARDAWPSLAGLWGAKSKALKEGLASVLTTLLPFYTKNDSSVWGVGLKKLWNSLDGDSQNRWSVDSLALENLRLEISGDKDSPFATQTFKAGFGFESGQALSWVILQLQSDVLAKLYHLSESVGFRTGGKRQKTDNPLSSLLSAITRQPLPSMRAHRLQLLLFFISRHWSRLHRTFQCDVFNTLTQYISFDDVDIQSWVYLCLAAIAYTEGCSAAPVKEEMYSGGDDREIHWDPIWTHAMRRASVPLVCRAACHIAYILIIHSVNSPATTPPDMPPSKRQLLSSQRVLGEIEVLVKDIDVQGPSLPYDSVCRFCAECLKVASQDVRLYRMHLEDKVLNWLVDCWKPGGISGAGSSGRRTSSKQSRVPLHALSDVMMLLEAICGLTKKSDFLCSLPLPQCWAAATLVDQVETSVIRDFLLEAKLPPFRTLGNLREGDKISIGDGSNPQSTPDVDDAELVQPRSRDRKLSAFFVKFLEPLVAEWELSIEENGYVPADAARRSIDFATVSICYEFLLNYNGVRPNRRVVQLACRVCRIASSLLITTKWSEDEKADILRGLEPLWDSGFNVSSRHRMEAMLLPGFDSGINSQVLRSLTSRSTKRRTRVSVFKDQYRRLIWRSADVQDAFGHVSNSIRTILRTLCGELGPDGQSLDQDDVSDLAQPNVLKVTNMRFPPVLPSSTEHITKMCISFLAFVPILQSASAEATRDKDLTDLVLACATSSHPENFLQVCPALLDHVRCGAITLSPSTLEAYLAGVGHISPMYAYAKNDILQGLVIRILDSTCHIWLDPSDLLEGIRDKVSQLCQWLCTTTSQRLLGSWRVRDSAACFLDRYLDCDPTQVSWTELNGRELTRPADLLSMMIADEDIRVRFRTATLAPRLLALVRLGARRPELQYNSIRLKLSTDLKHYEHILTRSLCLGNIMIVSSAVRRGPYWHMLETCLHCNDYSPHIRAILVQVAQRLGLGSPSVLFQLYASQIAFSVREHNPLSIPSDVLGYQNLSEYAEAAFRPFTPTNLIARPKDLGTSLFKSHCSALSKRPQNGIRECFGDLIGIRVAQCFAEDEDTDGVEDILRETVQMGTDVMDDEEFRDLLEQNADSIITSILHTLGDQDFTQAGPLHHGLQVLAGSKAAEEFAILNRYRDDRYFATHEPHFPINPASSLLRSIIWLCSKFSEYRHPAVTFHVMQALLMEIHKSPLVNEQVRLINALTLWVALRNEHFKEFTLLHTLAQGATSFMVQSDLARDSQSILEWCFECYRNDLQDDPCLPDILIRLCFQADDYAKDTGKGGFAKLGDTLTDWIDGQAMLFHRSPIHCKQVSRALPAWSHRLAPELAELYETIPTGTLSEIIGDPRISSNKFRLVRRLRELASDDDTGGEQFGRADFWRLKECIPPPGQIQEEDIHAFAGLLVSHRGQVDGIGMDHPNPFSVRTKHLSSKRGPNEEGSPQNAILFSLVTMLDSGDPFEVQSAYTTLRLVASCSPMTIHPSSWPIQISQTLGHFHLCLPPPRPGVKRNLSELESEAFLDALSSFPRWVTQLAVLICEVLSSQNSFYSQLTPMLTSNHDFAEQLLPVLVHTILQDNTDKSSKELLSQYFLTTIKAADVAIRCLSCVIDVVLHLRQFERQATGAGKKRTNPLGHNEWLSLDFALLAQSCITCGAYTTALLFLELAAEYNQFSLPLSAEQILFEIYSHIDEPDGFYGIKTNDLGQFLIRRFHHEGQWEKAFHFHGAAMEAQQHDQTTMDGLLRSYHSFGFNQLAIHTLQSSPNGTSSPSMSYRLGWRTEAWDLPDVTEGGEGSSVYAALRAMHRERDFGIIRNIVRKSMLQEINKLRGLGIENHAEIHSVIQNLMCLDQVRLWEEPETQRSLALQRIDDALTRSFTSIDTDMEFSDLENIMSTRVSLIRSVRYKEERSQIGNMRTPFLSSLLDFERACLLRLSEAARQSHQGQIALNAITRAQRLETTTRFPVLKEFAQVIWLQKEENAAVRLLRELWENKESSDLLQEAMLLAHLGTWTSDACLEKPVAILEKYFTPAVKLIQKMDFGPSDPVRADVYYRCAMFAERQYRTICASPDGEERRARVEQKRREVETRRNLTSKSLALQNELGKAIKLLAADEMLLEEYNSSKDIFLTRALDMYSHCLACSNDFDDDAALRLCSLWFANFEVDNLQNTIASSLRRVPAIKFMFLAHQITARLSKSPNPSKCQTILSNLVLRMCKEHPYHSLYQVLCLQPSILPPETRRTSGRPAPAPPTSTQSERGAAAYAIIDLLRNDQDQLQRLKPIQILFDASLQWAMHKVTKDCKNFAIPSHYSIRKISNLRAPVLTSHLPLDPTTRYESCVWVSKFDTQFTLAGGIHLPKITDCYGDDGERYKQLFKGDDDLRQDAVMEQVFELVNVVLKRDRETKRRALSVRGYKVVPLGPQAGVLEFVGNTTSLQQWLSRAHQKYRKEGEPSWIQVKDQIANVQAADRRPPGWRPEMVVPVYRSAMEPFKPVMRHWFTEQHKIPTSWFAVRLRYIRSVATTSIVGHILGLGDRHASNILILKTTGELVHIDLGIAFEQGKLLAIPERVPFRMTPDMVDGMGIAGTQGVFQRCAEETLRVLREGSQVIMTVLEVFKHDPLYSWTASEEKLRNAQRETNKSGAGAEQDASEGSSIQPVLVANSGNVTQELADRTLSSVARKLDKSLSVEFTVNELLAEAMDPNNLGAMFVGWSPYF</sequence>
<comment type="catalytic activity">
    <reaction evidence="14 16">
        <text>L-threonyl-[protein] + ATP = O-phospho-L-threonyl-[protein] + ADP + H(+)</text>
        <dbReference type="Rhea" id="RHEA:46608"/>
        <dbReference type="Rhea" id="RHEA-COMP:11060"/>
        <dbReference type="Rhea" id="RHEA-COMP:11605"/>
        <dbReference type="ChEBI" id="CHEBI:15378"/>
        <dbReference type="ChEBI" id="CHEBI:30013"/>
        <dbReference type="ChEBI" id="CHEBI:30616"/>
        <dbReference type="ChEBI" id="CHEBI:61977"/>
        <dbReference type="ChEBI" id="CHEBI:456216"/>
        <dbReference type="EC" id="2.7.11.1"/>
    </reaction>
</comment>
<evidence type="ECO:0000256" key="3">
    <source>
        <dbReference type="ARBA" id="ARBA00011370"/>
    </source>
</evidence>
<dbReference type="InterPro" id="IPR000403">
    <property type="entry name" value="PI3/4_kinase_cat_dom"/>
</dbReference>
<dbReference type="EC" id="2.7.11.1" evidence="4 16"/>
<dbReference type="CDD" id="cd05171">
    <property type="entry name" value="PIKKc_ATM"/>
    <property type="match status" value="1"/>
</dbReference>
<dbReference type="InterPro" id="IPR018936">
    <property type="entry name" value="PI3/4_kinase_CS"/>
</dbReference>
<dbReference type="PROSITE" id="PS51190">
    <property type="entry name" value="FATC"/>
    <property type="match status" value="1"/>
</dbReference>
<accession>A0A067NI82</accession>
<dbReference type="InterPro" id="IPR003152">
    <property type="entry name" value="FATC_dom"/>
</dbReference>
<evidence type="ECO:0000259" key="20">
    <source>
        <dbReference type="PROSITE" id="PS51190"/>
    </source>
</evidence>
<keyword evidence="11 16" id="KW-0067">ATP-binding</keyword>
<evidence type="ECO:0000256" key="17">
    <source>
        <dbReference type="SAM" id="MobiDB-lite"/>
    </source>
</evidence>
<evidence type="ECO:0000256" key="12">
    <source>
        <dbReference type="ARBA" id="ARBA00023242"/>
    </source>
</evidence>
<reference evidence="22" key="1">
    <citation type="journal article" date="2014" name="Proc. Natl. Acad. Sci. U.S.A.">
        <title>Extensive sampling of basidiomycete genomes demonstrates inadequacy of the white-rot/brown-rot paradigm for wood decay fungi.</title>
        <authorList>
            <person name="Riley R."/>
            <person name="Salamov A.A."/>
            <person name="Brown D.W."/>
            <person name="Nagy L.G."/>
            <person name="Floudas D."/>
            <person name="Held B.W."/>
            <person name="Levasseur A."/>
            <person name="Lombard V."/>
            <person name="Morin E."/>
            <person name="Otillar R."/>
            <person name="Lindquist E.A."/>
            <person name="Sun H."/>
            <person name="LaButti K.M."/>
            <person name="Schmutz J."/>
            <person name="Jabbour D."/>
            <person name="Luo H."/>
            <person name="Baker S.E."/>
            <person name="Pisabarro A.G."/>
            <person name="Walton J.D."/>
            <person name="Blanchette R.A."/>
            <person name="Henrissat B."/>
            <person name="Martin F."/>
            <person name="Cullen D."/>
            <person name="Hibbett D.S."/>
            <person name="Grigoriev I.V."/>
        </authorList>
    </citation>
    <scope>NUCLEOTIDE SEQUENCE [LARGE SCALE GENOMIC DNA]</scope>
    <source>
        <strain evidence="22">PC15</strain>
    </source>
</reference>
<dbReference type="FunCoup" id="A0A067NI82">
    <property type="interactions" value="179"/>
</dbReference>
<dbReference type="PANTHER" id="PTHR37079">
    <property type="entry name" value="SERINE/THREONINE-PROTEIN KINASE ATM"/>
    <property type="match status" value="1"/>
</dbReference>
<evidence type="ECO:0000256" key="11">
    <source>
        <dbReference type="ARBA" id="ARBA00022840"/>
    </source>
</evidence>
<organism evidence="21 22">
    <name type="scientific">Pleurotus ostreatus (strain PC15)</name>
    <name type="common">Oyster mushroom</name>
    <dbReference type="NCBI Taxonomy" id="1137138"/>
    <lineage>
        <taxon>Eukaryota</taxon>
        <taxon>Fungi</taxon>
        <taxon>Dikarya</taxon>
        <taxon>Basidiomycota</taxon>
        <taxon>Agaricomycotina</taxon>
        <taxon>Agaricomycetes</taxon>
        <taxon>Agaricomycetidae</taxon>
        <taxon>Agaricales</taxon>
        <taxon>Pleurotineae</taxon>
        <taxon>Pleurotaceae</taxon>
        <taxon>Pleurotus</taxon>
    </lineage>
</organism>
<protein>
    <recommendedName>
        <fullName evidence="5 16">Serine/threonine-protein kinase Tel1</fullName>
        <ecNumber evidence="4 16">2.7.11.1</ecNumber>
    </recommendedName>
</protein>
<dbReference type="InterPro" id="IPR044107">
    <property type="entry name" value="PIKKc_ATM"/>
</dbReference>
<dbReference type="InterPro" id="IPR038980">
    <property type="entry name" value="ATM_plant"/>
</dbReference>
<evidence type="ECO:0000256" key="7">
    <source>
        <dbReference type="ARBA" id="ARBA00022679"/>
    </source>
</evidence>
<dbReference type="Pfam" id="PF00454">
    <property type="entry name" value="PI3_PI4_kinase"/>
    <property type="match status" value="1"/>
</dbReference>
<evidence type="ECO:0000256" key="15">
    <source>
        <dbReference type="ARBA" id="ARBA00048679"/>
    </source>
</evidence>
<name>A0A067NI82_PLEO1</name>
<evidence type="ECO:0000313" key="21">
    <source>
        <dbReference type="EMBL" id="KDQ26690.1"/>
    </source>
</evidence>
<evidence type="ECO:0000256" key="14">
    <source>
        <dbReference type="ARBA" id="ARBA00047899"/>
    </source>
</evidence>
<dbReference type="SMART" id="SM01342">
    <property type="entry name" value="TAN"/>
    <property type="match status" value="1"/>
</dbReference>
<feature type="compositionally biased region" description="Polar residues" evidence="17">
    <location>
        <begin position="232"/>
        <end position="245"/>
    </location>
</feature>
<keyword evidence="6 16" id="KW-0723">Serine/threonine-protein kinase</keyword>
<dbReference type="Pfam" id="PF11640">
    <property type="entry name" value="TAN"/>
    <property type="match status" value="1"/>
</dbReference>
<dbReference type="PROSITE" id="PS50290">
    <property type="entry name" value="PI3_4_KINASE_3"/>
    <property type="match status" value="1"/>
</dbReference>
<comment type="function">
    <text evidence="13 16">Serine/threonine protein kinase which activates checkpoint signaling upon genotoxic stresses such as ionizing radiation (IR), ultraviolet light (UV), or DNA replication stalling, thereby acting as a DNA damage sensor. Recognizes the substrate consensus sequence [ST]-Q. Phosphorylates histone H2A to form H2AS128ph (gamma-H2A) at sites of DNA damage, involved in the regulation of DNA damage response mechanism. Required for the control of telomere length and genome stability.</text>
</comment>
<keyword evidence="10 16" id="KW-0418">Kinase</keyword>
<evidence type="ECO:0000256" key="10">
    <source>
        <dbReference type="ARBA" id="ARBA00022777"/>
    </source>
</evidence>
<comment type="similarity">
    <text evidence="2 16">Belongs to the PI3/PI4-kinase family. ATM subfamily.</text>
</comment>
<dbReference type="InterPro" id="IPR021668">
    <property type="entry name" value="TAN"/>
</dbReference>
<evidence type="ECO:0000256" key="2">
    <source>
        <dbReference type="ARBA" id="ARBA00010769"/>
    </source>
</evidence>
<dbReference type="GO" id="GO:0006281">
    <property type="term" value="P:DNA repair"/>
    <property type="evidence" value="ECO:0007669"/>
    <property type="project" value="InterPro"/>
</dbReference>
<dbReference type="PANTHER" id="PTHR37079:SF4">
    <property type="entry name" value="SERINE_THREONINE-PROTEIN KINASE ATM"/>
    <property type="match status" value="1"/>
</dbReference>
<evidence type="ECO:0000256" key="16">
    <source>
        <dbReference type="RuleBase" id="RU365027"/>
    </source>
</evidence>
<dbReference type="VEuPathDB" id="FungiDB:PLEOSDRAFT_1105591"/>
<evidence type="ECO:0000256" key="13">
    <source>
        <dbReference type="ARBA" id="ARBA00025079"/>
    </source>
</evidence>
<dbReference type="SUPFAM" id="SSF56112">
    <property type="entry name" value="Protein kinase-like (PK-like)"/>
    <property type="match status" value="1"/>
</dbReference>
<dbReference type="EMBL" id="KL198009">
    <property type="protein sequence ID" value="KDQ26690.1"/>
    <property type="molecule type" value="Genomic_DNA"/>
</dbReference>
<evidence type="ECO:0000313" key="22">
    <source>
        <dbReference type="Proteomes" id="UP000027073"/>
    </source>
</evidence>
<dbReference type="STRING" id="1137138.A0A067NI82"/>
<comment type="subcellular location">
    <subcellularLocation>
        <location evidence="16">Chromosome</location>
        <location evidence="16">Telomere</location>
    </subcellularLocation>
    <subcellularLocation>
        <location evidence="1 16">Nucleus</location>
    </subcellularLocation>
</comment>
<feature type="region of interest" description="Disordered" evidence="17">
    <location>
        <begin position="790"/>
        <end position="809"/>
    </location>
</feature>
<dbReference type="InParanoid" id="A0A067NI82"/>
<dbReference type="PROSITE" id="PS00915">
    <property type="entry name" value="PI3_4_KINASE_1"/>
    <property type="match status" value="1"/>
</dbReference>
<dbReference type="HOGENOM" id="CLU_000178_11_0_1"/>
<keyword evidence="8 16" id="KW-0547">Nucleotide-binding</keyword>
<comment type="subunit">
    <text evidence="3">Associates with DNA double-strand breaks.</text>
</comment>
<dbReference type="GO" id="GO:0004674">
    <property type="term" value="F:protein serine/threonine kinase activity"/>
    <property type="evidence" value="ECO:0007669"/>
    <property type="project" value="UniProtKB-KW"/>
</dbReference>
<feature type="domain" description="PI3K/PI4K catalytic" evidence="18">
    <location>
        <begin position="2692"/>
        <end position="3016"/>
    </location>
</feature>
<dbReference type="Pfam" id="PF02260">
    <property type="entry name" value="FATC"/>
    <property type="match status" value="1"/>
</dbReference>
<evidence type="ECO:0000256" key="6">
    <source>
        <dbReference type="ARBA" id="ARBA00022527"/>
    </source>
</evidence>
<dbReference type="InterPro" id="IPR036940">
    <property type="entry name" value="PI3/4_kinase_cat_sf"/>
</dbReference>
<proteinExistence type="inferred from homology"/>
<dbReference type="SMART" id="SM01343">
    <property type="entry name" value="FATC"/>
    <property type="match status" value="1"/>
</dbReference>
<feature type="domain" description="FAT" evidence="19">
    <location>
        <begin position="1998"/>
        <end position="2581"/>
    </location>
</feature>
<dbReference type="GO" id="GO:0006325">
    <property type="term" value="P:chromatin organization"/>
    <property type="evidence" value="ECO:0007669"/>
    <property type="project" value="UniProtKB-KW"/>
</dbReference>
<evidence type="ECO:0000259" key="19">
    <source>
        <dbReference type="PROSITE" id="PS51189"/>
    </source>
</evidence>
<keyword evidence="16" id="KW-0158">Chromosome</keyword>
<keyword evidence="9 16" id="KW-0227">DNA damage</keyword>